<accession>A0A1G7A1S5</accession>
<name>A0A1G7A1S5_9ACTN</name>
<organism evidence="1 2">
    <name type="scientific">Nocardioides lianchengensis</name>
    <dbReference type="NCBI Taxonomy" id="1045774"/>
    <lineage>
        <taxon>Bacteria</taxon>
        <taxon>Bacillati</taxon>
        <taxon>Actinomycetota</taxon>
        <taxon>Actinomycetes</taxon>
        <taxon>Propionibacteriales</taxon>
        <taxon>Nocardioidaceae</taxon>
        <taxon>Nocardioides</taxon>
    </lineage>
</organism>
<reference evidence="1 2" key="1">
    <citation type="submission" date="2016-10" db="EMBL/GenBank/DDBJ databases">
        <authorList>
            <person name="de Groot N.N."/>
        </authorList>
    </citation>
    <scope>NUCLEOTIDE SEQUENCE [LARGE SCALE GENOMIC DNA]</scope>
    <source>
        <strain evidence="1 2">CGMCC 4.6858</strain>
    </source>
</reference>
<evidence type="ECO:0000313" key="1">
    <source>
        <dbReference type="EMBL" id="SDE08730.1"/>
    </source>
</evidence>
<keyword evidence="2" id="KW-1185">Reference proteome</keyword>
<dbReference type="RefSeq" id="WP_244509525.1">
    <property type="nucleotide sequence ID" value="NZ_FMZM01000014.1"/>
</dbReference>
<sequence>MSDAAPLSPTDATPVDYRLNPAFAARFVGLALVLTAILMFVATALVAVLDLPADVLVGLLVVSVAAVFVLGWRLRSRSYVLRCDRDGYRVGLVRGAGVTAARWTEVADATTASPRGIPCVVLRLQDGRTTTLPVQALAIDREQFVRELQRHLQRGQGLRPL</sequence>
<dbReference type="AlphaFoldDB" id="A0A1G7A1S5"/>
<dbReference type="Proteomes" id="UP000199034">
    <property type="component" value="Unassembled WGS sequence"/>
</dbReference>
<proteinExistence type="predicted"/>
<gene>
    <name evidence="1" type="ORF">SAMN05421872_114144</name>
</gene>
<evidence type="ECO:0000313" key="2">
    <source>
        <dbReference type="Proteomes" id="UP000199034"/>
    </source>
</evidence>
<protein>
    <submittedName>
        <fullName evidence="1">Uncharacterized protein</fullName>
    </submittedName>
</protein>
<dbReference type="EMBL" id="FMZM01000014">
    <property type="protein sequence ID" value="SDE08730.1"/>
    <property type="molecule type" value="Genomic_DNA"/>
</dbReference>